<evidence type="ECO:0000313" key="3">
    <source>
        <dbReference type="Proteomes" id="UP000077134"/>
    </source>
</evidence>
<organism evidence="2 3">
    <name type="scientific">Paenibacillus crassostreae</name>
    <dbReference type="NCBI Taxonomy" id="1763538"/>
    <lineage>
        <taxon>Bacteria</taxon>
        <taxon>Bacillati</taxon>
        <taxon>Bacillota</taxon>
        <taxon>Bacilli</taxon>
        <taxon>Bacillales</taxon>
        <taxon>Paenibacillaceae</taxon>
        <taxon>Paenibacillus</taxon>
    </lineage>
</organism>
<evidence type="ECO:0000256" key="1">
    <source>
        <dbReference type="SAM" id="Phobius"/>
    </source>
</evidence>
<keyword evidence="1" id="KW-0812">Transmembrane</keyword>
<name>A0A167GJ64_9BACL</name>
<dbReference type="STRING" id="1763538.LPB68_07925"/>
<keyword evidence="1" id="KW-1133">Transmembrane helix</keyword>
<dbReference type="Proteomes" id="UP000077134">
    <property type="component" value="Unassembled WGS sequence"/>
</dbReference>
<comment type="caution">
    <text evidence="2">The sequence shown here is derived from an EMBL/GenBank/DDBJ whole genome shotgun (WGS) entry which is preliminary data.</text>
</comment>
<dbReference type="OrthoDB" id="2440830at2"/>
<evidence type="ECO:0000313" key="2">
    <source>
        <dbReference type="EMBL" id="OAB77622.1"/>
    </source>
</evidence>
<keyword evidence="3" id="KW-1185">Reference proteome</keyword>
<reference evidence="2 3" key="1">
    <citation type="submission" date="2016-02" db="EMBL/GenBank/DDBJ databases">
        <title>Paenibacillus sp. LPB0068, isolated from Crassostrea gigas.</title>
        <authorList>
            <person name="Shin S.-K."/>
            <person name="Yi H."/>
        </authorList>
    </citation>
    <scope>NUCLEOTIDE SEQUENCE [LARGE SCALE GENOMIC DNA]</scope>
    <source>
        <strain evidence="2 3">LPB0068</strain>
    </source>
</reference>
<protein>
    <submittedName>
        <fullName evidence="2">Uncharacterized protein</fullName>
    </submittedName>
</protein>
<proteinExistence type="predicted"/>
<keyword evidence="1" id="KW-0472">Membrane</keyword>
<dbReference type="RefSeq" id="WP_068654370.1">
    <property type="nucleotide sequence ID" value="NZ_CP017770.1"/>
</dbReference>
<dbReference type="AlphaFoldDB" id="A0A167GJ64"/>
<dbReference type="EMBL" id="LSFN01000002">
    <property type="protein sequence ID" value="OAB77622.1"/>
    <property type="molecule type" value="Genomic_DNA"/>
</dbReference>
<dbReference type="KEGG" id="pcx:LPB68_07925"/>
<sequence length="77" mass="8742">MLSIAGILIIVSIIIAIDVPPLVRKKLIKELWVFSILLLFGTILAILQALHIKIPNPLDWMIIVYKPIADMVDIWLK</sequence>
<feature type="transmembrane region" description="Helical" evidence="1">
    <location>
        <begin position="32"/>
        <end position="52"/>
    </location>
</feature>
<gene>
    <name evidence="2" type="ORF">PNBC_01005</name>
</gene>
<accession>A0A167GJ64</accession>